<gene>
    <name evidence="5" type="ORF">ACA1_363780</name>
</gene>
<dbReference type="Gene3D" id="1.10.287.3240">
    <property type="match status" value="1"/>
</dbReference>
<dbReference type="PANTHER" id="PTHR11671">
    <property type="entry name" value="V-TYPE ATP SYNTHASE SUBUNIT D"/>
    <property type="match status" value="1"/>
</dbReference>
<feature type="region of interest" description="Disordered" evidence="4">
    <location>
        <begin position="218"/>
        <end position="255"/>
    </location>
</feature>
<dbReference type="AlphaFoldDB" id="L8GM99"/>
<keyword evidence="2" id="KW-0813">Transport</keyword>
<dbReference type="NCBIfam" id="TIGR00309">
    <property type="entry name" value="V_ATPase_subD"/>
    <property type="match status" value="1"/>
</dbReference>
<reference evidence="5 6" key="1">
    <citation type="journal article" date="2013" name="Genome Biol.">
        <title>Genome of Acanthamoeba castellanii highlights extensive lateral gene transfer and early evolution of tyrosine kinase signaling.</title>
        <authorList>
            <person name="Clarke M."/>
            <person name="Lohan A.J."/>
            <person name="Liu B."/>
            <person name="Lagkouvardos I."/>
            <person name="Roy S."/>
            <person name="Zafar N."/>
            <person name="Bertelli C."/>
            <person name="Schilde C."/>
            <person name="Kianianmomeni A."/>
            <person name="Burglin T.R."/>
            <person name="Frech C."/>
            <person name="Turcotte B."/>
            <person name="Kopec K.O."/>
            <person name="Synnott J.M."/>
            <person name="Choo C."/>
            <person name="Paponov I."/>
            <person name="Finkler A."/>
            <person name="Soon Heng Tan C."/>
            <person name="Hutchins A.P."/>
            <person name="Weinmeier T."/>
            <person name="Rattei T."/>
            <person name="Chu J.S."/>
            <person name="Gimenez G."/>
            <person name="Irimia M."/>
            <person name="Rigden D.J."/>
            <person name="Fitzpatrick D.A."/>
            <person name="Lorenzo-Morales J."/>
            <person name="Bateman A."/>
            <person name="Chiu C.H."/>
            <person name="Tang P."/>
            <person name="Hegemann P."/>
            <person name="Fromm H."/>
            <person name="Raoult D."/>
            <person name="Greub G."/>
            <person name="Miranda-Saavedra D."/>
            <person name="Chen N."/>
            <person name="Nash P."/>
            <person name="Ginger M.L."/>
            <person name="Horn M."/>
            <person name="Schaap P."/>
            <person name="Caler L."/>
            <person name="Loftus B."/>
        </authorList>
    </citation>
    <scope>NUCLEOTIDE SEQUENCE [LARGE SCALE GENOMIC DNA]</scope>
    <source>
        <strain evidence="5 6">Neff</strain>
    </source>
</reference>
<keyword evidence="6" id="KW-1185">Reference proteome</keyword>
<dbReference type="InterPro" id="IPR002699">
    <property type="entry name" value="V_ATPase_D"/>
</dbReference>
<dbReference type="GO" id="GO:0046961">
    <property type="term" value="F:proton-transporting ATPase activity, rotational mechanism"/>
    <property type="evidence" value="ECO:0007669"/>
    <property type="project" value="InterPro"/>
</dbReference>
<evidence type="ECO:0000256" key="4">
    <source>
        <dbReference type="SAM" id="MobiDB-lite"/>
    </source>
</evidence>
<proteinExistence type="inferred from homology"/>
<evidence type="ECO:0000256" key="2">
    <source>
        <dbReference type="ARBA" id="ARBA00022448"/>
    </source>
</evidence>
<protein>
    <submittedName>
        <fullName evidence="5">Vtype ATPase, D subunit</fullName>
    </submittedName>
</protein>
<evidence type="ECO:0000256" key="1">
    <source>
        <dbReference type="ARBA" id="ARBA00005850"/>
    </source>
</evidence>
<dbReference type="Pfam" id="PF01813">
    <property type="entry name" value="ATP-synt_D"/>
    <property type="match status" value="1"/>
</dbReference>
<dbReference type="OMA" id="REEFFRM"/>
<dbReference type="HAMAP" id="MF_00271">
    <property type="entry name" value="ATP_synth_D_arch"/>
    <property type="match status" value="1"/>
</dbReference>
<organism evidence="5 6">
    <name type="scientific">Acanthamoeba castellanii (strain ATCC 30010 / Neff)</name>
    <dbReference type="NCBI Taxonomy" id="1257118"/>
    <lineage>
        <taxon>Eukaryota</taxon>
        <taxon>Amoebozoa</taxon>
        <taxon>Discosea</taxon>
        <taxon>Longamoebia</taxon>
        <taxon>Centramoebida</taxon>
        <taxon>Acanthamoebidae</taxon>
        <taxon>Acanthamoeba</taxon>
    </lineage>
</organism>
<name>L8GM99_ACACF</name>
<dbReference type="Proteomes" id="UP000011083">
    <property type="component" value="Unassembled WGS sequence"/>
</dbReference>
<comment type="similarity">
    <text evidence="1">Belongs to the V-ATPase D subunit family.</text>
</comment>
<feature type="compositionally biased region" description="Polar residues" evidence="4">
    <location>
        <begin position="232"/>
        <end position="243"/>
    </location>
</feature>
<accession>L8GM99</accession>
<dbReference type="KEGG" id="acan:ACA1_363780"/>
<dbReference type="GeneID" id="14914517"/>
<evidence type="ECO:0000313" key="5">
    <source>
        <dbReference type="EMBL" id="ELR13883.1"/>
    </source>
</evidence>
<dbReference type="VEuPathDB" id="AmoebaDB:ACA1_363780"/>
<dbReference type="RefSeq" id="XP_004335896.1">
    <property type="nucleotide sequence ID" value="XM_004335848.1"/>
</dbReference>
<sequence>MTDAQKRLNVFPTRMTLQLMKGKLKGAQRGHDLLKKKADALAMRFRVILKNIKKNKAAMGAIMRKAHLSLASAKYAAGEFSTSVIENVTQATFKVKLDEDNVAGVHLPIFKNYADISNLPKELHGLGRGGQQVREARETYIKALDALVELASLQTAFMTLDEVIKITNRRVNAIEYVVLPRIDNTIKYIMSELDEGEREEFYRLKMIQKKKEQRKKAAAAAKGVDVEDEVPYQQQIEQPSDLTNEARDPDLLFAD</sequence>
<evidence type="ECO:0000256" key="3">
    <source>
        <dbReference type="ARBA" id="ARBA00023065"/>
    </source>
</evidence>
<keyword evidence="3" id="KW-0406">Ion transport</keyword>
<dbReference type="EMBL" id="KB008073">
    <property type="protein sequence ID" value="ELR13883.1"/>
    <property type="molecule type" value="Genomic_DNA"/>
</dbReference>
<evidence type="ECO:0000313" key="6">
    <source>
        <dbReference type="Proteomes" id="UP000011083"/>
    </source>
</evidence>
<dbReference type="STRING" id="1257118.L8GM99"/>
<feature type="compositionally biased region" description="Basic and acidic residues" evidence="4">
    <location>
        <begin position="244"/>
        <end position="255"/>
    </location>
</feature>
<dbReference type="OrthoDB" id="7676488at2759"/>